<evidence type="ECO:0000259" key="1">
    <source>
        <dbReference type="Pfam" id="PF08241"/>
    </source>
</evidence>
<gene>
    <name evidence="2" type="ORF">SeLEV6574_g07313</name>
    <name evidence="3" type="ORF">SeMB42_g04871</name>
</gene>
<dbReference type="PANTHER" id="PTHR42912">
    <property type="entry name" value="METHYLTRANSFERASE"/>
    <property type="match status" value="1"/>
</dbReference>
<comment type="caution">
    <text evidence="2">The sequence shown here is derived from an EMBL/GenBank/DDBJ whole genome shotgun (WGS) entry which is preliminary data.</text>
</comment>
<dbReference type="AlphaFoldDB" id="A0A507CCR2"/>
<dbReference type="InterPro" id="IPR013216">
    <property type="entry name" value="Methyltransf_11"/>
</dbReference>
<dbReference type="OrthoDB" id="416496at2759"/>
<dbReference type="InterPro" id="IPR029063">
    <property type="entry name" value="SAM-dependent_MTases_sf"/>
</dbReference>
<organism evidence="2 5">
    <name type="scientific">Synchytrium endobioticum</name>
    <dbReference type="NCBI Taxonomy" id="286115"/>
    <lineage>
        <taxon>Eukaryota</taxon>
        <taxon>Fungi</taxon>
        <taxon>Fungi incertae sedis</taxon>
        <taxon>Chytridiomycota</taxon>
        <taxon>Chytridiomycota incertae sedis</taxon>
        <taxon>Chytridiomycetes</taxon>
        <taxon>Synchytriales</taxon>
        <taxon>Synchytriaceae</taxon>
        <taxon>Synchytrium</taxon>
    </lineage>
</organism>
<dbReference type="Proteomes" id="UP000320475">
    <property type="component" value="Unassembled WGS sequence"/>
</dbReference>
<dbReference type="Pfam" id="PF08241">
    <property type="entry name" value="Methyltransf_11"/>
    <property type="match status" value="1"/>
</dbReference>
<evidence type="ECO:0000313" key="5">
    <source>
        <dbReference type="Proteomes" id="UP000320475"/>
    </source>
</evidence>
<dbReference type="SUPFAM" id="SSF53335">
    <property type="entry name" value="S-adenosyl-L-methionine-dependent methyltransferases"/>
    <property type="match status" value="1"/>
</dbReference>
<dbReference type="Gene3D" id="3.40.50.150">
    <property type="entry name" value="Vaccinia Virus protein VP39"/>
    <property type="match status" value="1"/>
</dbReference>
<dbReference type="Proteomes" id="UP000317494">
    <property type="component" value="Unassembled WGS sequence"/>
</dbReference>
<evidence type="ECO:0000313" key="2">
    <source>
        <dbReference type="EMBL" id="TPX39310.1"/>
    </source>
</evidence>
<dbReference type="STRING" id="286115.A0A507CCR2"/>
<proteinExistence type="predicted"/>
<dbReference type="PANTHER" id="PTHR42912:SF80">
    <property type="entry name" value="METHYLTRANSFERASE DOMAIN-CONTAINING PROTEIN"/>
    <property type="match status" value="1"/>
</dbReference>
<evidence type="ECO:0000313" key="4">
    <source>
        <dbReference type="Proteomes" id="UP000317494"/>
    </source>
</evidence>
<evidence type="ECO:0000313" key="3">
    <source>
        <dbReference type="EMBL" id="TPX43101.1"/>
    </source>
</evidence>
<name>A0A507CCR2_9FUNG</name>
<dbReference type="CDD" id="cd02440">
    <property type="entry name" value="AdoMet_MTases"/>
    <property type="match status" value="1"/>
</dbReference>
<protein>
    <recommendedName>
        <fullName evidence="1">Methyltransferase type 11 domain-containing protein</fullName>
    </recommendedName>
</protein>
<keyword evidence="4" id="KW-1185">Reference proteome</keyword>
<dbReference type="EMBL" id="QEAN01000210">
    <property type="protein sequence ID" value="TPX43101.1"/>
    <property type="molecule type" value="Genomic_DNA"/>
</dbReference>
<feature type="domain" description="Methyltransferase type 11" evidence="1">
    <location>
        <begin position="61"/>
        <end position="164"/>
    </location>
</feature>
<dbReference type="GO" id="GO:0008757">
    <property type="term" value="F:S-adenosylmethionine-dependent methyltransferase activity"/>
    <property type="evidence" value="ECO:0007669"/>
    <property type="project" value="InterPro"/>
</dbReference>
<sequence>MLPPPHPNIRDPKFQQQLHVHAKVHDDIAKNYDDSISWEEFVMGLGNKRRDLVEMARGKTLEIAAGTARNIDYYRNPPTTHVTMTDVSKNMLEVAYQKLQHTKSHSSRKDIPEFKLAVADASSLPFKDDSFDTVIDCFGLCSMEAPVDSLKEMARVVKPDGRILLLEHGTSGLSPFISDALDKTAEGHARKWGCWYNREIEGLVREAGLTTVHLKKYHFGTTYMIVAAKSAMLGNGKSTTDQQV</sequence>
<dbReference type="InterPro" id="IPR050508">
    <property type="entry name" value="Methyltransf_Superfamily"/>
</dbReference>
<accession>A0A507CCR2</accession>
<dbReference type="VEuPathDB" id="FungiDB:SeMB42_g04871"/>
<reference evidence="4 5" key="1">
    <citation type="journal article" date="2019" name="Sci. Rep.">
        <title>Comparative genomics of chytrid fungi reveal insights into the obligate biotrophic and pathogenic lifestyle of Synchytrium endobioticum.</title>
        <authorList>
            <person name="van de Vossenberg B.T.L.H."/>
            <person name="Warris S."/>
            <person name="Nguyen H.D.T."/>
            <person name="van Gent-Pelzer M.P.E."/>
            <person name="Joly D.L."/>
            <person name="van de Geest H.C."/>
            <person name="Bonants P.J.M."/>
            <person name="Smith D.S."/>
            <person name="Levesque C.A."/>
            <person name="van der Lee T.A.J."/>
        </authorList>
    </citation>
    <scope>NUCLEOTIDE SEQUENCE [LARGE SCALE GENOMIC DNA]</scope>
    <source>
        <strain evidence="2 5">LEV6574</strain>
        <strain evidence="3 4">MB42</strain>
    </source>
</reference>
<dbReference type="EMBL" id="QEAM01000501">
    <property type="protein sequence ID" value="TPX39310.1"/>
    <property type="molecule type" value="Genomic_DNA"/>
</dbReference>